<dbReference type="PANTHER" id="PTHR46743:SF2">
    <property type="entry name" value="TEICHOIC ACIDS EXPORT ATP-BINDING PROTEIN TAGH"/>
    <property type="match status" value="1"/>
</dbReference>
<dbReference type="InterPro" id="IPR015860">
    <property type="entry name" value="ABC_transpr_TagH-like"/>
</dbReference>
<dbReference type="InterPro" id="IPR029439">
    <property type="entry name" value="Wzt_C"/>
</dbReference>
<dbReference type="InterPro" id="IPR050683">
    <property type="entry name" value="Bact_Polysacc_Export_ATP-bd"/>
</dbReference>
<organism evidence="6">
    <name type="scientific">Citrobacter braakii</name>
    <dbReference type="NCBI Taxonomy" id="57706"/>
    <lineage>
        <taxon>Bacteria</taxon>
        <taxon>Pseudomonadati</taxon>
        <taxon>Pseudomonadota</taxon>
        <taxon>Gammaproteobacteria</taxon>
        <taxon>Enterobacterales</taxon>
        <taxon>Enterobacteriaceae</taxon>
        <taxon>Citrobacter</taxon>
        <taxon>Citrobacter freundii complex</taxon>
    </lineage>
</organism>
<dbReference type="GO" id="GO:0016887">
    <property type="term" value="F:ATP hydrolysis activity"/>
    <property type="evidence" value="ECO:0007669"/>
    <property type="project" value="InterPro"/>
</dbReference>
<evidence type="ECO:0000259" key="5">
    <source>
        <dbReference type="PROSITE" id="PS50893"/>
    </source>
</evidence>
<dbReference type="InterPro" id="IPR003593">
    <property type="entry name" value="AAA+_ATPase"/>
</dbReference>
<evidence type="ECO:0000256" key="3">
    <source>
        <dbReference type="ARBA" id="ARBA00022741"/>
    </source>
</evidence>
<dbReference type="GO" id="GO:0140359">
    <property type="term" value="F:ABC-type transporter activity"/>
    <property type="evidence" value="ECO:0007669"/>
    <property type="project" value="InterPro"/>
</dbReference>
<name>A0A2Z4BVL5_CITBR</name>
<dbReference type="SMART" id="SM00382">
    <property type="entry name" value="AAA"/>
    <property type="match status" value="1"/>
</dbReference>
<dbReference type="PROSITE" id="PS00211">
    <property type="entry name" value="ABC_TRANSPORTER_1"/>
    <property type="match status" value="1"/>
</dbReference>
<dbReference type="Pfam" id="PF14524">
    <property type="entry name" value="Wzt_C"/>
    <property type="match status" value="1"/>
</dbReference>
<protein>
    <submittedName>
        <fullName evidence="6">ABC transporter ATP-binding protein</fullName>
    </submittedName>
</protein>
<evidence type="ECO:0000256" key="1">
    <source>
        <dbReference type="ARBA" id="ARBA00005417"/>
    </source>
</evidence>
<dbReference type="EMBL" id="MH325899">
    <property type="protein sequence ID" value="AWU66706.1"/>
    <property type="molecule type" value="Genomic_DNA"/>
</dbReference>
<evidence type="ECO:0000313" key="6">
    <source>
        <dbReference type="EMBL" id="AWU66706.1"/>
    </source>
</evidence>
<dbReference type="RefSeq" id="WP_104651477.1">
    <property type="nucleotide sequence ID" value="NZ_CP063074.1"/>
</dbReference>
<comment type="similarity">
    <text evidence="1">Belongs to the ABC transporter superfamily.</text>
</comment>
<evidence type="ECO:0000256" key="2">
    <source>
        <dbReference type="ARBA" id="ARBA00022448"/>
    </source>
</evidence>
<keyword evidence="3" id="KW-0547">Nucleotide-binding</keyword>
<dbReference type="GO" id="GO:0016020">
    <property type="term" value="C:membrane"/>
    <property type="evidence" value="ECO:0007669"/>
    <property type="project" value="InterPro"/>
</dbReference>
<keyword evidence="2" id="KW-0813">Transport</keyword>
<dbReference type="GO" id="GO:0005524">
    <property type="term" value="F:ATP binding"/>
    <property type="evidence" value="ECO:0007669"/>
    <property type="project" value="UniProtKB-KW"/>
</dbReference>
<keyword evidence="4 6" id="KW-0067">ATP-binding</keyword>
<dbReference type="Gene3D" id="2.70.50.60">
    <property type="entry name" value="abc- transporter (atp binding component) like domain"/>
    <property type="match status" value="1"/>
</dbReference>
<dbReference type="Gene3D" id="3.40.50.300">
    <property type="entry name" value="P-loop containing nucleotide triphosphate hydrolases"/>
    <property type="match status" value="1"/>
</dbReference>
<proteinExistence type="inferred from homology"/>
<dbReference type="Pfam" id="PF00005">
    <property type="entry name" value="ABC_tran"/>
    <property type="match status" value="1"/>
</dbReference>
<dbReference type="CDD" id="cd10147">
    <property type="entry name" value="Wzt_C-like"/>
    <property type="match status" value="1"/>
</dbReference>
<reference evidence="6" key="1">
    <citation type="submission" date="2018-05" db="EMBL/GenBank/DDBJ databases">
        <authorList>
            <person name="Lanie J.A."/>
            <person name="Ng W.-L."/>
            <person name="Kazmierczak K.M."/>
            <person name="Andrzejewski T.M."/>
            <person name="Davidsen T.M."/>
            <person name="Wayne K.J."/>
            <person name="Tettelin H."/>
            <person name="Glass J.I."/>
            <person name="Rusch D."/>
            <person name="Podicherti R."/>
            <person name="Tsui H.-C.T."/>
            <person name="Winkler M.E."/>
        </authorList>
    </citation>
    <scope>NUCLEOTIDE SEQUENCE</scope>
    <source>
        <strain evidence="6">O30_G3919</strain>
    </source>
</reference>
<dbReference type="PROSITE" id="PS50893">
    <property type="entry name" value="ABC_TRANSPORTER_2"/>
    <property type="match status" value="1"/>
</dbReference>
<dbReference type="AlphaFoldDB" id="A0A2Z4BVL5"/>
<feature type="domain" description="ABC transporter" evidence="5">
    <location>
        <begin position="27"/>
        <end position="247"/>
    </location>
</feature>
<accession>A0A2Z4BVL5</accession>
<dbReference type="InterPro" id="IPR017871">
    <property type="entry name" value="ABC_transporter-like_CS"/>
</dbReference>
<dbReference type="InterPro" id="IPR003439">
    <property type="entry name" value="ABC_transporter-like_ATP-bd"/>
</dbReference>
<gene>
    <name evidence="6" type="primary">wzt</name>
</gene>
<dbReference type="CDD" id="cd03220">
    <property type="entry name" value="ABC_KpsT_Wzt"/>
    <property type="match status" value="1"/>
</dbReference>
<dbReference type="SUPFAM" id="SSF52540">
    <property type="entry name" value="P-loop containing nucleoside triphosphate hydrolases"/>
    <property type="match status" value="1"/>
</dbReference>
<evidence type="ECO:0000256" key="4">
    <source>
        <dbReference type="ARBA" id="ARBA00022840"/>
    </source>
</evidence>
<dbReference type="InterPro" id="IPR027417">
    <property type="entry name" value="P-loop_NTPase"/>
</dbReference>
<sequence length="444" mass="49302">MSSEISISIENVSKVYEMYDNPRERLLQLFSSSKKYYKEFWALKNINFHLRKGETVGILGRNGSGKSTLLQIIAGTLEATQGCVTTSGVVAALLELGSGFNPDFTGRENIYLNGSILGFSREQMDNRIDEIIAFADIGQHLDQPVKTYSSGMAVRLAFAVQACIEPQIFIVDEALAVGDEKFQRKCYDYIEKLRKKGCSILLVTHSTGTIEKFCQRAVLLHKGEMHAIGSAKDVIDQYHALLYSDEQAYIRFVNSQKERESQSSLEDQTAETFKTETTDIVYGDSDSDGSSKKQSITRGLSAQIVKWGIFDSNGKQCELFNTGECITVTMQIESLSNINEIQAGLLLRTVEGVSVYGTSTRYHDSNLISVKCGDVWNCSFNIKLDLCPGSYFITLAIAEVLEQSGMAYLDRKTDVMVIKVNQRTLKASGIASLETQVEVLKQKG</sequence>
<dbReference type="PANTHER" id="PTHR46743">
    <property type="entry name" value="TEICHOIC ACIDS EXPORT ATP-BINDING PROTEIN TAGH"/>
    <property type="match status" value="1"/>
</dbReference>